<feature type="chain" id="PRO_5023061200" evidence="2">
    <location>
        <begin position="24"/>
        <end position="256"/>
    </location>
</feature>
<gene>
    <name evidence="3" type="ORF">FMM08_17185</name>
</gene>
<dbReference type="Proteomes" id="UP000321234">
    <property type="component" value="Unassembled WGS sequence"/>
</dbReference>
<proteinExistence type="predicted"/>
<dbReference type="AlphaFoldDB" id="A0A5C8Z6C3"/>
<dbReference type="InterPro" id="IPR025238">
    <property type="entry name" value="DUF4184"/>
</dbReference>
<keyword evidence="2" id="KW-0732">Signal</keyword>
<keyword evidence="1" id="KW-1133">Transmembrane helix</keyword>
<evidence type="ECO:0000313" key="3">
    <source>
        <dbReference type="EMBL" id="TXR52849.1"/>
    </source>
</evidence>
<organism evidence="3 4">
    <name type="scientific">Quadrisphaera setariae</name>
    <dbReference type="NCBI Taxonomy" id="2593304"/>
    <lineage>
        <taxon>Bacteria</taxon>
        <taxon>Bacillati</taxon>
        <taxon>Actinomycetota</taxon>
        <taxon>Actinomycetes</taxon>
        <taxon>Kineosporiales</taxon>
        <taxon>Kineosporiaceae</taxon>
        <taxon>Quadrisphaera</taxon>
    </lineage>
</organism>
<keyword evidence="4" id="KW-1185">Reference proteome</keyword>
<keyword evidence="1" id="KW-0812">Transmembrane</keyword>
<feature type="transmembrane region" description="Helical" evidence="1">
    <location>
        <begin position="150"/>
        <end position="171"/>
    </location>
</feature>
<keyword evidence="1" id="KW-0472">Membrane</keyword>
<name>A0A5C8Z6C3_9ACTN</name>
<comment type="caution">
    <text evidence="3">The sequence shown here is derived from an EMBL/GenBank/DDBJ whole genome shotgun (WGS) entry which is preliminary data.</text>
</comment>
<feature type="transmembrane region" description="Helical" evidence="1">
    <location>
        <begin position="198"/>
        <end position="219"/>
    </location>
</feature>
<dbReference type="OrthoDB" id="8481923at2"/>
<reference evidence="3 4" key="1">
    <citation type="submission" date="2019-07" db="EMBL/GenBank/DDBJ databases">
        <title>Quadrisphaera sp. strain DD2A genome sequencing and assembly.</title>
        <authorList>
            <person name="Kim I."/>
        </authorList>
    </citation>
    <scope>NUCLEOTIDE SEQUENCE [LARGE SCALE GENOMIC DNA]</scope>
    <source>
        <strain evidence="3 4">DD2A</strain>
    </source>
</reference>
<evidence type="ECO:0000256" key="1">
    <source>
        <dbReference type="SAM" id="Phobius"/>
    </source>
</evidence>
<sequence>MPFTPAHAAAALPLLRTPLPASALVIGTLTPDLPYYTPAGTSWDTHSPLSLVTTDLALGLVAWAVWHSVLAPAAVAASPAGLRARSSGGAATGLRRRLASPSLVAWTLLALVVGAATHVGWDELTHPGRWGTAHLAVLREPVGPLEGYRWAQYGSGLLGLVVLALWALRWWRRTPPAPLRTTTGHGPTRSALLRSPSVVVLLALFAVAAVAGCTAAALAPDLRAAAFAGATVGGGAAASVALVGALVWRVGGLRAR</sequence>
<evidence type="ECO:0000313" key="4">
    <source>
        <dbReference type="Proteomes" id="UP000321234"/>
    </source>
</evidence>
<dbReference type="Pfam" id="PF13803">
    <property type="entry name" value="DUF4184"/>
    <property type="match status" value="1"/>
</dbReference>
<accession>A0A5C8Z6C3</accession>
<feature type="transmembrane region" description="Helical" evidence="1">
    <location>
        <begin position="225"/>
        <end position="248"/>
    </location>
</feature>
<protein>
    <submittedName>
        <fullName evidence="3">DUF4184 family protein</fullName>
    </submittedName>
</protein>
<dbReference type="RefSeq" id="WP_147927616.1">
    <property type="nucleotide sequence ID" value="NZ_VKAC01000011.1"/>
</dbReference>
<feature type="transmembrane region" description="Helical" evidence="1">
    <location>
        <begin position="103"/>
        <end position="121"/>
    </location>
</feature>
<dbReference type="EMBL" id="VKAC01000011">
    <property type="protein sequence ID" value="TXR52849.1"/>
    <property type="molecule type" value="Genomic_DNA"/>
</dbReference>
<feature type="signal peptide" evidence="2">
    <location>
        <begin position="1"/>
        <end position="23"/>
    </location>
</feature>
<evidence type="ECO:0000256" key="2">
    <source>
        <dbReference type="SAM" id="SignalP"/>
    </source>
</evidence>
<feature type="transmembrane region" description="Helical" evidence="1">
    <location>
        <begin position="56"/>
        <end position="82"/>
    </location>
</feature>